<keyword evidence="1" id="KW-0732">Signal</keyword>
<dbReference type="Proteomes" id="UP000272117">
    <property type="component" value="Unassembled WGS sequence"/>
</dbReference>
<comment type="caution">
    <text evidence="2">The sequence shown here is derived from an EMBL/GenBank/DDBJ whole genome shotgun (WGS) entry which is preliminary data.</text>
</comment>
<evidence type="ECO:0000313" key="3">
    <source>
        <dbReference type="Proteomes" id="UP000272117"/>
    </source>
</evidence>
<dbReference type="AlphaFoldDB" id="A0A3M9MNW6"/>
<keyword evidence="3" id="KW-1185">Reference proteome</keyword>
<dbReference type="OrthoDB" id="945117at2"/>
<evidence type="ECO:0000256" key="1">
    <source>
        <dbReference type="SAM" id="SignalP"/>
    </source>
</evidence>
<proteinExistence type="predicted"/>
<accession>A0A3M9MNW6</accession>
<evidence type="ECO:0000313" key="2">
    <source>
        <dbReference type="EMBL" id="RNI26887.1"/>
    </source>
</evidence>
<reference evidence="2 3" key="1">
    <citation type="submission" date="2018-11" db="EMBL/GenBank/DDBJ databases">
        <title>Rufibacter latericius sp. nov., isolated from water in Baiyang Lake.</title>
        <authorList>
            <person name="Yang Y."/>
        </authorList>
    </citation>
    <scope>NUCLEOTIDE SEQUENCE [LARGE SCALE GENOMIC DNA]</scope>
    <source>
        <strain evidence="2 3">R-22-1c-1</strain>
    </source>
</reference>
<dbReference type="EMBL" id="RJJD01000005">
    <property type="protein sequence ID" value="RNI26887.1"/>
    <property type="molecule type" value="Genomic_DNA"/>
</dbReference>
<feature type="chain" id="PRO_5017924809" description="Outer membrane protein beta-barrel domain-containing protein" evidence="1">
    <location>
        <begin position="20"/>
        <end position="222"/>
    </location>
</feature>
<protein>
    <recommendedName>
        <fullName evidence="4">Outer membrane protein beta-barrel domain-containing protein</fullName>
    </recommendedName>
</protein>
<feature type="signal peptide" evidence="1">
    <location>
        <begin position="1"/>
        <end position="19"/>
    </location>
</feature>
<organism evidence="2 3">
    <name type="scientific">Rufibacter latericius</name>
    <dbReference type="NCBI Taxonomy" id="2487040"/>
    <lineage>
        <taxon>Bacteria</taxon>
        <taxon>Pseudomonadati</taxon>
        <taxon>Bacteroidota</taxon>
        <taxon>Cytophagia</taxon>
        <taxon>Cytophagales</taxon>
        <taxon>Hymenobacteraceae</taxon>
        <taxon>Rufibacter</taxon>
    </lineage>
</organism>
<gene>
    <name evidence="2" type="ORF">EFB08_10445</name>
</gene>
<dbReference type="RefSeq" id="WP_123126894.1">
    <property type="nucleotide sequence ID" value="NZ_RJJD01000005.1"/>
</dbReference>
<name>A0A3M9MNW6_9BACT</name>
<evidence type="ECO:0008006" key="4">
    <source>
        <dbReference type="Google" id="ProtNLM"/>
    </source>
</evidence>
<sequence length="222" mass="24082">MKKLFIAAVLCSTPIWAFAQDFGKTLISGSASYSSSKTESNFSDDNQKNHRFAINPKVGFFVSPNWAMGLSAGYESSTSPSPAIVLVNGNYINLLVDYDSHSYTAGPFVRYYKAMGNKAAFFGQASANYIYVKSEYEELPVNYISTPSTNKGGEVNITPGFVFFPSNTIGLEFMMGTIGYSQMKYGTDGSDYSSKSNSFNASFGLSSLSLGLSLYLGRTTAE</sequence>